<dbReference type="PANTHER" id="PTHR33265:SF10">
    <property type="entry name" value="OS01G0133200 PROTEIN"/>
    <property type="match status" value="1"/>
</dbReference>
<keyword evidence="2" id="KW-1185">Reference proteome</keyword>
<evidence type="ECO:0000313" key="1">
    <source>
        <dbReference type="EMBL" id="MBA0636257.1"/>
    </source>
</evidence>
<dbReference type="AlphaFoldDB" id="A0A7J8TDK7"/>
<dbReference type="PANTHER" id="PTHR33265">
    <property type="entry name" value="AVR9/CF-9 RAPIDLY ELICITED PROTEIN-RELATED"/>
    <property type="match status" value="1"/>
</dbReference>
<evidence type="ECO:0000313" key="2">
    <source>
        <dbReference type="Proteomes" id="UP000593561"/>
    </source>
</evidence>
<dbReference type="InterPro" id="IPR008480">
    <property type="entry name" value="DUF761_pln"/>
</dbReference>
<dbReference type="Proteomes" id="UP000593561">
    <property type="component" value="Unassembled WGS sequence"/>
</dbReference>
<protein>
    <submittedName>
        <fullName evidence="1">Uncharacterized protein</fullName>
    </submittedName>
</protein>
<dbReference type="Pfam" id="PF05553">
    <property type="entry name" value="DUF761"/>
    <property type="match status" value="1"/>
</dbReference>
<proteinExistence type="predicted"/>
<reference evidence="1 2" key="1">
    <citation type="journal article" date="2019" name="Genome Biol. Evol.">
        <title>Insights into the evolution of the New World diploid cottons (Gossypium, subgenus Houzingenia) based on genome sequencing.</title>
        <authorList>
            <person name="Grover C.E."/>
            <person name="Arick M.A. 2nd"/>
            <person name="Thrash A."/>
            <person name="Conover J.L."/>
            <person name="Sanders W.S."/>
            <person name="Peterson D.G."/>
            <person name="Frelichowski J.E."/>
            <person name="Scheffler J.A."/>
            <person name="Scheffler B.E."/>
            <person name="Wendel J.F."/>
        </authorList>
    </citation>
    <scope>NUCLEOTIDE SEQUENCE [LARGE SCALE GENOMIC DNA]</scope>
    <source>
        <strain evidence="1">27</strain>
        <tissue evidence="1">Leaf</tissue>
    </source>
</reference>
<organism evidence="1 2">
    <name type="scientific">Gossypium davidsonii</name>
    <name type="common">Davidson's cotton</name>
    <name type="synonym">Gossypium klotzschianum subsp. davidsonii</name>
    <dbReference type="NCBI Taxonomy" id="34287"/>
    <lineage>
        <taxon>Eukaryota</taxon>
        <taxon>Viridiplantae</taxon>
        <taxon>Streptophyta</taxon>
        <taxon>Embryophyta</taxon>
        <taxon>Tracheophyta</taxon>
        <taxon>Spermatophyta</taxon>
        <taxon>Magnoliopsida</taxon>
        <taxon>eudicotyledons</taxon>
        <taxon>Gunneridae</taxon>
        <taxon>Pentapetalae</taxon>
        <taxon>rosids</taxon>
        <taxon>malvids</taxon>
        <taxon>Malvales</taxon>
        <taxon>Malvaceae</taxon>
        <taxon>Malvoideae</taxon>
        <taxon>Gossypium</taxon>
    </lineage>
</organism>
<comment type="caution">
    <text evidence="1">The sequence shown here is derived from an EMBL/GenBank/DDBJ whole genome shotgun (WGS) entry which is preliminary data.</text>
</comment>
<dbReference type="EMBL" id="JABFAC010245099">
    <property type="protein sequence ID" value="MBA0636257.1"/>
    <property type="molecule type" value="Genomic_DNA"/>
</dbReference>
<name>A0A7J8TDK7_GOSDV</name>
<accession>A0A7J8TDK7</accession>
<gene>
    <name evidence="1" type="ORF">Godav_024490</name>
</gene>
<sequence length="168" mass="19688">MKMSLKRLPILHRLVSKSNYNLPRISILLTKMKKPMVHKLIFLKKSGKLKRFKLLKHYNHGFLGEYQSDSPSSTNLIHYYNKKHEVGNTDIYSMLFWCKCFGCLKTQARGEEDCRLALEADHLSVVVPPTALTGEIDIEDDDSVDERAERFIQNFYAQMRLQRRNHCN</sequence>